<dbReference type="EMBL" id="ATCN01001151">
    <property type="protein sequence ID" value="EPR77909.1"/>
    <property type="molecule type" value="Genomic_DNA"/>
</dbReference>
<name>S7XFT5_SPRLO</name>
<evidence type="ECO:0000313" key="2">
    <source>
        <dbReference type="Proteomes" id="UP000014978"/>
    </source>
</evidence>
<accession>S7XFT5</accession>
<dbReference type="InParanoid" id="S7XFT5"/>
<gene>
    <name evidence="1" type="ORF">SLOPH_590</name>
</gene>
<comment type="caution">
    <text evidence="1">The sequence shown here is derived from an EMBL/GenBank/DDBJ whole genome shotgun (WGS) entry which is preliminary data.</text>
</comment>
<sequence length="105" mass="12703">LFRSYKILFLYPMVRDKFRIICIETSMDIYSNIKILLKDRYGDYIKIYSLSMIEFIKELEILVIKVNLNIVKEIKNVLEINNYKYMIVSSIKRSRKLLTKKINEI</sequence>
<dbReference type="VEuPathDB" id="MicrosporidiaDB:SLOPH_590"/>
<protein>
    <submittedName>
        <fullName evidence="1">Uncharacterized protein</fullName>
    </submittedName>
</protein>
<proteinExistence type="predicted"/>
<dbReference type="HOGENOM" id="CLU_2243082_0_0_1"/>
<feature type="non-terminal residue" evidence="1">
    <location>
        <position position="1"/>
    </location>
</feature>
<dbReference type="Proteomes" id="UP000014978">
    <property type="component" value="Unassembled WGS sequence"/>
</dbReference>
<organism evidence="1 2">
    <name type="scientific">Spraguea lophii (strain 42_110)</name>
    <name type="common">Microsporidian parasite</name>
    <dbReference type="NCBI Taxonomy" id="1358809"/>
    <lineage>
        <taxon>Eukaryota</taxon>
        <taxon>Fungi</taxon>
        <taxon>Fungi incertae sedis</taxon>
        <taxon>Microsporidia</taxon>
        <taxon>Spragueidae</taxon>
        <taxon>Spraguea</taxon>
    </lineage>
</organism>
<evidence type="ECO:0000313" key="1">
    <source>
        <dbReference type="EMBL" id="EPR77909.1"/>
    </source>
</evidence>
<dbReference type="OrthoDB" id="10613505at2759"/>
<keyword evidence="2" id="KW-1185">Reference proteome</keyword>
<reference evidence="2" key="1">
    <citation type="journal article" date="2013" name="PLoS Genet.">
        <title>The genome of Spraguea lophii and the basis of host-microsporidian interactions.</title>
        <authorList>
            <person name="Campbell S.E."/>
            <person name="Williams T.A."/>
            <person name="Yousuf A."/>
            <person name="Soanes D.M."/>
            <person name="Paszkiewicz K.H."/>
            <person name="Williams B.A.P."/>
        </authorList>
    </citation>
    <scope>NUCLEOTIDE SEQUENCE [LARGE SCALE GENOMIC DNA]</scope>
    <source>
        <strain evidence="2">42_110</strain>
    </source>
</reference>
<dbReference type="AlphaFoldDB" id="S7XFT5"/>